<evidence type="ECO:0008006" key="4">
    <source>
        <dbReference type="Google" id="ProtNLM"/>
    </source>
</evidence>
<keyword evidence="1" id="KW-0812">Transmembrane</keyword>
<keyword evidence="1" id="KW-0472">Membrane</keyword>
<feature type="transmembrane region" description="Helical" evidence="1">
    <location>
        <begin position="135"/>
        <end position="154"/>
    </location>
</feature>
<comment type="caution">
    <text evidence="2">The sequence shown here is derived from an EMBL/GenBank/DDBJ whole genome shotgun (WGS) entry which is preliminary data.</text>
</comment>
<evidence type="ECO:0000313" key="3">
    <source>
        <dbReference type="Proteomes" id="UP000178495"/>
    </source>
</evidence>
<protein>
    <recommendedName>
        <fullName evidence="4">Histidine kinase N-terminal 7TM region domain-containing protein</fullName>
    </recommendedName>
</protein>
<sequence length="237" mass="27134">MLNAGFVFPVAALALGILTSAYFLIEWWRAHRRPRFLLLWAVALFLMYWFQVPTILTGPGKVITVTDFNLFFALTLPITFVALVLVYIGSLEVVGSRLKGRTRTWFLCWFLFAVIFFAYHFIMRKGVIETHTLPFVGNVAFYLPIRMLILFIFVRWLSGPTPKGAYGVLGAAAVIGEGVIGIFRNFLVLKTILVYPPQFWYVALTSSKAFFLLQTLSIILLALGFYLLYRMHQRLRS</sequence>
<dbReference type="EMBL" id="MHLC01000026">
    <property type="protein sequence ID" value="OGZ00816.1"/>
    <property type="molecule type" value="Genomic_DNA"/>
</dbReference>
<dbReference type="Proteomes" id="UP000178495">
    <property type="component" value="Unassembled WGS sequence"/>
</dbReference>
<reference evidence="2 3" key="1">
    <citation type="journal article" date="2016" name="Nat. Commun.">
        <title>Thousands of microbial genomes shed light on interconnected biogeochemical processes in an aquifer system.</title>
        <authorList>
            <person name="Anantharaman K."/>
            <person name="Brown C.T."/>
            <person name="Hug L.A."/>
            <person name="Sharon I."/>
            <person name="Castelle C.J."/>
            <person name="Probst A.J."/>
            <person name="Thomas B.C."/>
            <person name="Singh A."/>
            <person name="Wilkins M.J."/>
            <person name="Karaoz U."/>
            <person name="Brodie E.L."/>
            <person name="Williams K.H."/>
            <person name="Hubbard S.S."/>
            <person name="Banfield J.F."/>
        </authorList>
    </citation>
    <scope>NUCLEOTIDE SEQUENCE [LARGE SCALE GENOMIC DNA]</scope>
</reference>
<organism evidence="2 3">
    <name type="scientific">Candidatus Liptonbacteria bacterium RIFCSPLOWO2_01_FULL_56_20</name>
    <dbReference type="NCBI Taxonomy" id="1798652"/>
    <lineage>
        <taxon>Bacteria</taxon>
        <taxon>Candidatus Liptoniibacteriota</taxon>
    </lineage>
</organism>
<feature type="transmembrane region" description="Helical" evidence="1">
    <location>
        <begin position="68"/>
        <end position="94"/>
    </location>
</feature>
<evidence type="ECO:0000313" key="2">
    <source>
        <dbReference type="EMBL" id="OGZ00816.1"/>
    </source>
</evidence>
<feature type="transmembrane region" description="Helical" evidence="1">
    <location>
        <begin position="106"/>
        <end position="123"/>
    </location>
</feature>
<proteinExistence type="predicted"/>
<accession>A0A1G2CHF0</accession>
<keyword evidence="1" id="KW-1133">Transmembrane helix</keyword>
<feature type="transmembrane region" description="Helical" evidence="1">
    <location>
        <begin position="166"/>
        <end position="189"/>
    </location>
</feature>
<feature type="transmembrane region" description="Helical" evidence="1">
    <location>
        <begin position="209"/>
        <end position="229"/>
    </location>
</feature>
<dbReference type="AlphaFoldDB" id="A0A1G2CHF0"/>
<evidence type="ECO:0000256" key="1">
    <source>
        <dbReference type="SAM" id="Phobius"/>
    </source>
</evidence>
<gene>
    <name evidence="2" type="ORF">A3A43_02350</name>
</gene>
<name>A0A1G2CHF0_9BACT</name>
<feature type="transmembrane region" description="Helical" evidence="1">
    <location>
        <begin position="37"/>
        <end position="56"/>
    </location>
</feature>
<feature type="transmembrane region" description="Helical" evidence="1">
    <location>
        <begin position="6"/>
        <end position="25"/>
    </location>
</feature>